<reference evidence="1 2" key="1">
    <citation type="submission" date="2024-01" db="EMBL/GenBank/DDBJ databases">
        <title>The complete chloroplast genome sequence of Lithospermum erythrorhizon: insights into the phylogenetic relationship among Boraginaceae species and the maternal lineages of purple gromwells.</title>
        <authorList>
            <person name="Okada T."/>
            <person name="Watanabe K."/>
        </authorList>
    </citation>
    <scope>NUCLEOTIDE SEQUENCE [LARGE SCALE GENOMIC DNA]</scope>
</reference>
<dbReference type="Proteomes" id="UP001454036">
    <property type="component" value="Unassembled WGS sequence"/>
</dbReference>
<gene>
    <name evidence="1" type="ORF">LIER_15665</name>
</gene>
<keyword evidence="2" id="KW-1185">Reference proteome</keyword>
<sequence>MHSCQSPSTFFDLGALCLNNLYGMLSRVLTSFPFPYPSMISATLMAQHQENQTPLQFYSEEDDDSFTSSCSTWISCRSTTAEMGRALLSIPSRCSTPL</sequence>
<evidence type="ECO:0000313" key="2">
    <source>
        <dbReference type="Proteomes" id="UP001454036"/>
    </source>
</evidence>
<dbReference type="EMBL" id="BAABME010003415">
    <property type="protein sequence ID" value="GAA0158716.1"/>
    <property type="molecule type" value="Genomic_DNA"/>
</dbReference>
<protein>
    <submittedName>
        <fullName evidence="1">Uncharacterized protein</fullName>
    </submittedName>
</protein>
<evidence type="ECO:0000313" key="1">
    <source>
        <dbReference type="EMBL" id="GAA0158716.1"/>
    </source>
</evidence>
<comment type="caution">
    <text evidence="1">The sequence shown here is derived from an EMBL/GenBank/DDBJ whole genome shotgun (WGS) entry which is preliminary data.</text>
</comment>
<proteinExistence type="predicted"/>
<dbReference type="AlphaFoldDB" id="A0AAV3Q6A1"/>
<name>A0AAV3Q6A1_LITER</name>
<accession>A0AAV3Q6A1</accession>
<organism evidence="1 2">
    <name type="scientific">Lithospermum erythrorhizon</name>
    <name type="common">Purple gromwell</name>
    <name type="synonym">Lithospermum officinale var. erythrorhizon</name>
    <dbReference type="NCBI Taxonomy" id="34254"/>
    <lineage>
        <taxon>Eukaryota</taxon>
        <taxon>Viridiplantae</taxon>
        <taxon>Streptophyta</taxon>
        <taxon>Embryophyta</taxon>
        <taxon>Tracheophyta</taxon>
        <taxon>Spermatophyta</taxon>
        <taxon>Magnoliopsida</taxon>
        <taxon>eudicotyledons</taxon>
        <taxon>Gunneridae</taxon>
        <taxon>Pentapetalae</taxon>
        <taxon>asterids</taxon>
        <taxon>lamiids</taxon>
        <taxon>Boraginales</taxon>
        <taxon>Boraginaceae</taxon>
        <taxon>Boraginoideae</taxon>
        <taxon>Lithospermeae</taxon>
        <taxon>Lithospermum</taxon>
    </lineage>
</organism>